<dbReference type="Pfam" id="PF00117">
    <property type="entry name" value="GATase"/>
    <property type="match status" value="1"/>
</dbReference>
<name>A0AA38VLC7_9PEZI</name>
<protein>
    <submittedName>
        <fullName evidence="2">GMP synthase</fullName>
    </submittedName>
</protein>
<dbReference type="PANTHER" id="PTHR42695:SF5">
    <property type="entry name" value="GLUTAMINE AMIDOTRANSFERASE YLR126C-RELATED"/>
    <property type="match status" value="1"/>
</dbReference>
<feature type="domain" description="Glutamine amidotransferase" evidence="1">
    <location>
        <begin position="68"/>
        <end position="205"/>
    </location>
</feature>
<dbReference type="GO" id="GO:0005634">
    <property type="term" value="C:nucleus"/>
    <property type="evidence" value="ECO:0007669"/>
    <property type="project" value="TreeGrafter"/>
</dbReference>
<evidence type="ECO:0000313" key="3">
    <source>
        <dbReference type="Proteomes" id="UP001174694"/>
    </source>
</evidence>
<dbReference type="AlphaFoldDB" id="A0AA38VLC7"/>
<dbReference type="Gene3D" id="3.40.50.880">
    <property type="match status" value="1"/>
</dbReference>
<dbReference type="SUPFAM" id="SSF52317">
    <property type="entry name" value="Class I glutamine amidotransferase-like"/>
    <property type="match status" value="1"/>
</dbReference>
<dbReference type="InterPro" id="IPR044992">
    <property type="entry name" value="ChyE-like"/>
</dbReference>
<comment type="caution">
    <text evidence="2">The sequence shown here is derived from an EMBL/GenBank/DDBJ whole genome shotgun (WGS) entry which is preliminary data.</text>
</comment>
<evidence type="ECO:0000313" key="2">
    <source>
        <dbReference type="EMBL" id="KAJ9138454.1"/>
    </source>
</evidence>
<reference evidence="2" key="1">
    <citation type="submission" date="2022-07" db="EMBL/GenBank/DDBJ databases">
        <title>Fungi with potential for degradation of polypropylene.</title>
        <authorList>
            <person name="Gostincar C."/>
        </authorList>
    </citation>
    <scope>NUCLEOTIDE SEQUENCE</scope>
    <source>
        <strain evidence="2">EXF-13308</strain>
    </source>
</reference>
<dbReference type="CDD" id="cd01741">
    <property type="entry name" value="GATase1_1"/>
    <property type="match status" value="1"/>
</dbReference>
<gene>
    <name evidence="2" type="ORF">NKR23_g8486</name>
</gene>
<dbReference type="EMBL" id="JANBVO010000030">
    <property type="protein sequence ID" value="KAJ9138454.1"/>
    <property type="molecule type" value="Genomic_DNA"/>
</dbReference>
<organism evidence="2 3">
    <name type="scientific">Pleurostoma richardsiae</name>
    <dbReference type="NCBI Taxonomy" id="41990"/>
    <lineage>
        <taxon>Eukaryota</taxon>
        <taxon>Fungi</taxon>
        <taxon>Dikarya</taxon>
        <taxon>Ascomycota</taxon>
        <taxon>Pezizomycotina</taxon>
        <taxon>Sordariomycetes</taxon>
        <taxon>Sordariomycetidae</taxon>
        <taxon>Calosphaeriales</taxon>
        <taxon>Pleurostomataceae</taxon>
        <taxon>Pleurostoma</taxon>
    </lineage>
</organism>
<dbReference type="PROSITE" id="PS51273">
    <property type="entry name" value="GATASE_TYPE_1"/>
    <property type="match status" value="1"/>
</dbReference>
<dbReference type="InterPro" id="IPR029062">
    <property type="entry name" value="Class_I_gatase-like"/>
</dbReference>
<sequence>MGSQIPSPPLRLAILMCDTPLPGTVAKLKDYGGVFTDLFRRAVAPQPLESALSITTYHVRDAPDSYPSLDEVDALLITGSKHSAYDDDPWILKLVEYVRGALDSGRVRVVGVCFGHQIVGRALGSKVQLNPRGWELSVTEIQCSPKGRELFGTDKLRIHQMHRDIVTSYPAGAVPLAETDVCPVQGMLIPGKAITVQGHPEFTESIVREILDARHKVAVIGDDLYESGIDRVDKEHDGVKIAQAFLRFMRGEE</sequence>
<dbReference type="PANTHER" id="PTHR42695">
    <property type="entry name" value="GLUTAMINE AMIDOTRANSFERASE YLR126C-RELATED"/>
    <property type="match status" value="1"/>
</dbReference>
<dbReference type="GO" id="GO:0005829">
    <property type="term" value="C:cytosol"/>
    <property type="evidence" value="ECO:0007669"/>
    <property type="project" value="TreeGrafter"/>
</dbReference>
<dbReference type="InterPro" id="IPR017926">
    <property type="entry name" value="GATASE"/>
</dbReference>
<accession>A0AA38VLC7</accession>
<dbReference type="Proteomes" id="UP001174694">
    <property type="component" value="Unassembled WGS sequence"/>
</dbReference>
<proteinExistence type="predicted"/>
<evidence type="ECO:0000259" key="1">
    <source>
        <dbReference type="Pfam" id="PF00117"/>
    </source>
</evidence>
<keyword evidence="3" id="KW-1185">Reference proteome</keyword>